<comment type="caution">
    <text evidence="8">The sequence shown here is derived from an EMBL/GenBank/DDBJ whole genome shotgun (WGS) entry which is preliminary data.</text>
</comment>
<evidence type="ECO:0000313" key="8">
    <source>
        <dbReference type="EMBL" id="CAI6031358.1"/>
    </source>
</evidence>
<keyword evidence="3" id="KW-0813">Transport</keyword>
<keyword evidence="5 7" id="KW-1133">Transmembrane helix</keyword>
<dbReference type="AlphaFoldDB" id="A0AA35LQP7"/>
<comment type="similarity">
    <text evidence="2">Belongs to the oligopeptide OPT transporter family.</text>
</comment>
<keyword evidence="6 7" id="KW-0472">Membrane</keyword>
<keyword evidence="9" id="KW-1185">Reference proteome</keyword>
<accession>A0AA35LQP7</accession>
<feature type="transmembrane region" description="Helical" evidence="7">
    <location>
        <begin position="12"/>
        <end position="33"/>
    </location>
</feature>
<dbReference type="GO" id="GO:0016020">
    <property type="term" value="C:membrane"/>
    <property type="evidence" value="ECO:0007669"/>
    <property type="project" value="UniProtKB-SubCell"/>
</dbReference>
<evidence type="ECO:0000256" key="2">
    <source>
        <dbReference type="ARBA" id="ARBA00008807"/>
    </source>
</evidence>
<evidence type="ECO:0000256" key="4">
    <source>
        <dbReference type="ARBA" id="ARBA00022692"/>
    </source>
</evidence>
<evidence type="ECO:0000256" key="5">
    <source>
        <dbReference type="ARBA" id="ARBA00022989"/>
    </source>
</evidence>
<dbReference type="Proteomes" id="UP001160390">
    <property type="component" value="Unassembled WGS sequence"/>
</dbReference>
<evidence type="ECO:0000256" key="7">
    <source>
        <dbReference type="SAM" id="Phobius"/>
    </source>
</evidence>
<reference evidence="8" key="1">
    <citation type="submission" date="2023-01" db="EMBL/GenBank/DDBJ databases">
        <authorList>
            <person name="Piombo E."/>
        </authorList>
    </citation>
    <scope>NUCLEOTIDE SEQUENCE</scope>
</reference>
<dbReference type="EMBL" id="CABFNP030000511">
    <property type="protein sequence ID" value="CAI6031358.1"/>
    <property type="molecule type" value="Genomic_DNA"/>
</dbReference>
<evidence type="ECO:0000256" key="3">
    <source>
        <dbReference type="ARBA" id="ARBA00022448"/>
    </source>
</evidence>
<sequence length="156" mass="16772">MKLGHYNKIPPRLMVASQLVATVVSVIASLGIINSQLTGMPGGSVATWLKAGPHPLSEELWVPQGSLEAMHSTGSSLGPFLLVLYGLLPGTWPDNAGPTASSDFAILSFSFAGLTNQEISFPEWWGTTKYMETCDFQDCRWLAVNPGEAIGPAEWH</sequence>
<dbReference type="Pfam" id="PF03169">
    <property type="entry name" value="OPT"/>
    <property type="match status" value="1"/>
</dbReference>
<comment type="subcellular location">
    <subcellularLocation>
        <location evidence="1">Membrane</location>
        <topology evidence="1">Multi-pass membrane protein</topology>
    </subcellularLocation>
</comment>
<evidence type="ECO:0000256" key="6">
    <source>
        <dbReference type="ARBA" id="ARBA00023136"/>
    </source>
</evidence>
<dbReference type="GO" id="GO:0035673">
    <property type="term" value="F:oligopeptide transmembrane transporter activity"/>
    <property type="evidence" value="ECO:0007669"/>
    <property type="project" value="InterPro"/>
</dbReference>
<dbReference type="InterPro" id="IPR004813">
    <property type="entry name" value="OPT"/>
</dbReference>
<gene>
    <name evidence="8" type="ORF">CCHLO57077_00010925</name>
</gene>
<evidence type="ECO:0000313" key="9">
    <source>
        <dbReference type="Proteomes" id="UP001160390"/>
    </source>
</evidence>
<proteinExistence type="inferred from homology"/>
<keyword evidence="4 7" id="KW-0812">Transmembrane</keyword>
<evidence type="ECO:0000256" key="1">
    <source>
        <dbReference type="ARBA" id="ARBA00004141"/>
    </source>
</evidence>
<organism evidence="8 9">
    <name type="scientific">Clonostachys chloroleuca</name>
    <dbReference type="NCBI Taxonomy" id="1926264"/>
    <lineage>
        <taxon>Eukaryota</taxon>
        <taxon>Fungi</taxon>
        <taxon>Dikarya</taxon>
        <taxon>Ascomycota</taxon>
        <taxon>Pezizomycotina</taxon>
        <taxon>Sordariomycetes</taxon>
        <taxon>Hypocreomycetidae</taxon>
        <taxon>Hypocreales</taxon>
        <taxon>Bionectriaceae</taxon>
        <taxon>Clonostachys</taxon>
    </lineage>
</organism>
<protein>
    <submittedName>
        <fullName evidence="8">Uncharacterized protein</fullName>
    </submittedName>
</protein>
<name>A0AA35LQP7_9HYPO</name>